<dbReference type="Gene3D" id="1.10.10.60">
    <property type="entry name" value="Homeodomain-like"/>
    <property type="match status" value="1"/>
</dbReference>
<name>A0A4R2KDY4_9FIRM</name>
<dbReference type="InterPro" id="IPR050900">
    <property type="entry name" value="Transposase_IS3/IS150/IS904"/>
</dbReference>
<keyword evidence="3" id="KW-1185">Reference proteome</keyword>
<evidence type="ECO:0000259" key="1">
    <source>
        <dbReference type="PROSITE" id="PS50994"/>
    </source>
</evidence>
<dbReference type="RefSeq" id="WP_243116722.1">
    <property type="nucleotide sequence ID" value="NZ_SLWV01000048.1"/>
</dbReference>
<evidence type="ECO:0000313" key="2">
    <source>
        <dbReference type="EMBL" id="TCO68098.1"/>
    </source>
</evidence>
<dbReference type="Pfam" id="PF00665">
    <property type="entry name" value="rve"/>
    <property type="match status" value="1"/>
</dbReference>
<protein>
    <submittedName>
        <fullName evidence="2">Transposase InsO family protein</fullName>
    </submittedName>
</protein>
<dbReference type="InterPro" id="IPR012337">
    <property type="entry name" value="RNaseH-like_sf"/>
</dbReference>
<dbReference type="InterPro" id="IPR009057">
    <property type="entry name" value="Homeodomain-like_sf"/>
</dbReference>
<dbReference type="InterPro" id="IPR048020">
    <property type="entry name" value="Transpos_IS3"/>
</dbReference>
<dbReference type="PANTHER" id="PTHR46889">
    <property type="entry name" value="TRANSPOSASE INSF FOR INSERTION SEQUENCE IS3B-RELATED"/>
    <property type="match status" value="1"/>
</dbReference>
<dbReference type="GO" id="GO:0004803">
    <property type="term" value="F:transposase activity"/>
    <property type="evidence" value="ECO:0007669"/>
    <property type="project" value="InterPro"/>
</dbReference>
<gene>
    <name evidence="2" type="ORF">EV214_1489</name>
</gene>
<dbReference type="EMBL" id="SLWV01000048">
    <property type="protein sequence ID" value="TCO68098.1"/>
    <property type="molecule type" value="Genomic_DNA"/>
</dbReference>
<dbReference type="SUPFAM" id="SSF53098">
    <property type="entry name" value="Ribonuclease H-like"/>
    <property type="match status" value="1"/>
</dbReference>
<dbReference type="GO" id="GO:0015074">
    <property type="term" value="P:DNA integration"/>
    <property type="evidence" value="ECO:0007669"/>
    <property type="project" value="InterPro"/>
</dbReference>
<dbReference type="InterPro" id="IPR036397">
    <property type="entry name" value="RNaseH_sf"/>
</dbReference>
<dbReference type="PROSITE" id="PS50994">
    <property type="entry name" value="INTEGRASE"/>
    <property type="match status" value="1"/>
</dbReference>
<reference evidence="2 3" key="1">
    <citation type="submission" date="2019-03" db="EMBL/GenBank/DDBJ databases">
        <title>Genomic Encyclopedia of Type Strains, Phase IV (KMG-IV): sequencing the most valuable type-strain genomes for metagenomic binning, comparative biology and taxonomic classification.</title>
        <authorList>
            <person name="Goeker M."/>
        </authorList>
    </citation>
    <scope>NUCLEOTIDE SEQUENCE [LARGE SCALE GENOMIC DNA]</scope>
    <source>
        <strain evidence="2 3">DSM 102940</strain>
    </source>
</reference>
<sequence length="254" mass="30070">MTDSNKKRKRRTYTHEFKNQFVQLYLNDKQKCDIVREYDISASLLDKWIKQSENTGSFKKKDNRTPEEQELIALRKRNKNVAVSDLTYVSVGTNWHYICILIDLFNREIIGYSAGRNKDASLVAKAFSKVNTNLENIQVFHTDRGNEFKNQLIDETLETFHIKRSLSMKGCPYDNAVADATFKIIKTEFVKGQTFERLDDLKYQLADYVNWFNNYRIHSSLGYLIPYQYRITNLTIQFTYIVHISRFYKFVNMV</sequence>
<dbReference type="GO" id="GO:0003677">
    <property type="term" value="F:DNA binding"/>
    <property type="evidence" value="ECO:0007669"/>
    <property type="project" value="InterPro"/>
</dbReference>
<proteinExistence type="predicted"/>
<dbReference type="Gene3D" id="3.30.420.10">
    <property type="entry name" value="Ribonuclease H-like superfamily/Ribonuclease H"/>
    <property type="match status" value="1"/>
</dbReference>
<evidence type="ECO:0000313" key="3">
    <source>
        <dbReference type="Proteomes" id="UP000294919"/>
    </source>
</evidence>
<dbReference type="NCBIfam" id="NF033516">
    <property type="entry name" value="transpos_IS3"/>
    <property type="match status" value="1"/>
</dbReference>
<dbReference type="InterPro" id="IPR001584">
    <property type="entry name" value="Integrase_cat-core"/>
</dbReference>
<dbReference type="AlphaFoldDB" id="A0A4R2KDY4"/>
<dbReference type="InterPro" id="IPR002514">
    <property type="entry name" value="Transposase_8"/>
</dbReference>
<dbReference type="Pfam" id="PF13333">
    <property type="entry name" value="rve_2"/>
    <property type="match status" value="1"/>
</dbReference>
<accession>A0A4R2KDY4</accession>
<dbReference type="PANTHER" id="PTHR46889:SF4">
    <property type="entry name" value="TRANSPOSASE INSO FOR INSERTION SEQUENCE ELEMENT IS911B-RELATED"/>
    <property type="match status" value="1"/>
</dbReference>
<dbReference type="Pfam" id="PF01527">
    <property type="entry name" value="HTH_Tnp_1"/>
    <property type="match status" value="1"/>
</dbReference>
<organism evidence="2 3">
    <name type="scientific">Marinisporobacter balticus</name>
    <dbReference type="NCBI Taxonomy" id="2018667"/>
    <lineage>
        <taxon>Bacteria</taxon>
        <taxon>Bacillati</taxon>
        <taxon>Bacillota</taxon>
        <taxon>Clostridia</taxon>
        <taxon>Peptostreptococcales</taxon>
        <taxon>Thermotaleaceae</taxon>
        <taxon>Marinisporobacter</taxon>
    </lineage>
</organism>
<dbReference type="Proteomes" id="UP000294919">
    <property type="component" value="Unassembled WGS sequence"/>
</dbReference>
<feature type="domain" description="Integrase catalytic" evidence="1">
    <location>
        <begin position="72"/>
        <end position="234"/>
    </location>
</feature>
<comment type="caution">
    <text evidence="2">The sequence shown here is derived from an EMBL/GenBank/DDBJ whole genome shotgun (WGS) entry which is preliminary data.</text>
</comment>
<dbReference type="SUPFAM" id="SSF46689">
    <property type="entry name" value="Homeodomain-like"/>
    <property type="match status" value="1"/>
</dbReference>
<dbReference type="GO" id="GO:0006313">
    <property type="term" value="P:DNA transposition"/>
    <property type="evidence" value="ECO:0007669"/>
    <property type="project" value="InterPro"/>
</dbReference>